<keyword evidence="2" id="KW-0238">DNA-binding</keyword>
<dbReference type="PANTHER" id="PTHR46807:SF8">
    <property type="entry name" value="TRANSCRIPTION FACTOR PIF1-LIKE ISOFORM X2"/>
    <property type="match status" value="1"/>
</dbReference>
<feature type="region of interest" description="Disordered" evidence="1">
    <location>
        <begin position="1"/>
        <end position="34"/>
    </location>
</feature>
<proteinExistence type="predicted"/>
<feature type="region of interest" description="Disordered" evidence="1">
    <location>
        <begin position="97"/>
        <end position="175"/>
    </location>
</feature>
<accession>A0A5A7QL91</accession>
<dbReference type="GO" id="GO:0003700">
    <property type="term" value="F:DNA-binding transcription factor activity"/>
    <property type="evidence" value="ECO:0007669"/>
    <property type="project" value="InterPro"/>
</dbReference>
<dbReference type="GO" id="GO:0003677">
    <property type="term" value="F:DNA binding"/>
    <property type="evidence" value="ECO:0007669"/>
    <property type="project" value="UniProtKB-KW"/>
</dbReference>
<sequence>MMEQLRESRPITTAGQKESSAVAEEEEEKAGELQFGRCQEEENIMFSRDDDTMSSLLQIPLDECPFNRDLMADLLYHSPEAEDGMKKNFGLISKISSDVTQKPEQPAATSSSGVTRGSGEAAPPPAQGVVAKDRKRKAIPQNKEDSECQSEDIGYKAPKAKNTASGSASSKRSRAAEVHNLSERTSLIRKFLIFLSMLQLDKASVLDETIEFTKSLMMQVQMLTMMLYHGTQGFVPYLSMPISPNMEPRFPMPLTNPSRAQTCNQAAKFPNFPNQLPMPSYADLYQQFLRMQQQQLHKEIIELTNLFCRIKSCHRLMTTSRVLVKKLIISIVVNYAEILADCQPSKVLQ</sequence>
<name>A0A5A7QL91_STRAF</name>
<dbReference type="EMBL" id="BKCP01007404">
    <property type="protein sequence ID" value="GER46085.1"/>
    <property type="molecule type" value="Genomic_DNA"/>
</dbReference>
<gene>
    <name evidence="2" type="ORF">STAS_23074</name>
</gene>
<evidence type="ECO:0000256" key="1">
    <source>
        <dbReference type="SAM" id="MobiDB-lite"/>
    </source>
</evidence>
<comment type="caution">
    <text evidence="2">The sequence shown here is derived from an EMBL/GenBank/DDBJ whole genome shotgun (WGS) entry which is preliminary data.</text>
</comment>
<feature type="compositionally biased region" description="Polar residues" evidence="1">
    <location>
        <begin position="97"/>
        <end position="115"/>
    </location>
</feature>
<evidence type="ECO:0000313" key="3">
    <source>
        <dbReference type="Proteomes" id="UP000325081"/>
    </source>
</evidence>
<protein>
    <submittedName>
        <fullName evidence="2">Basic helix-loop-helix (BHLH) DNA-bindingsuperfamily protein</fullName>
    </submittedName>
</protein>
<dbReference type="Proteomes" id="UP000325081">
    <property type="component" value="Unassembled WGS sequence"/>
</dbReference>
<dbReference type="AlphaFoldDB" id="A0A5A7QL91"/>
<evidence type="ECO:0000313" key="2">
    <source>
        <dbReference type="EMBL" id="GER46085.1"/>
    </source>
</evidence>
<reference evidence="3" key="1">
    <citation type="journal article" date="2019" name="Curr. Biol.">
        <title>Genome Sequence of Striga asiatica Provides Insight into the Evolution of Plant Parasitism.</title>
        <authorList>
            <person name="Yoshida S."/>
            <person name="Kim S."/>
            <person name="Wafula E.K."/>
            <person name="Tanskanen J."/>
            <person name="Kim Y.M."/>
            <person name="Honaas L."/>
            <person name="Yang Z."/>
            <person name="Spallek T."/>
            <person name="Conn C.E."/>
            <person name="Ichihashi Y."/>
            <person name="Cheong K."/>
            <person name="Cui S."/>
            <person name="Der J.P."/>
            <person name="Gundlach H."/>
            <person name="Jiao Y."/>
            <person name="Hori C."/>
            <person name="Ishida J.K."/>
            <person name="Kasahara H."/>
            <person name="Kiba T."/>
            <person name="Kim M.S."/>
            <person name="Koo N."/>
            <person name="Laohavisit A."/>
            <person name="Lee Y.H."/>
            <person name="Lumba S."/>
            <person name="McCourt P."/>
            <person name="Mortimer J.C."/>
            <person name="Mutuku J.M."/>
            <person name="Nomura T."/>
            <person name="Sasaki-Sekimoto Y."/>
            <person name="Seto Y."/>
            <person name="Wang Y."/>
            <person name="Wakatake T."/>
            <person name="Sakakibara H."/>
            <person name="Demura T."/>
            <person name="Yamaguchi S."/>
            <person name="Yoneyama K."/>
            <person name="Manabe R.I."/>
            <person name="Nelson D.C."/>
            <person name="Schulman A.H."/>
            <person name="Timko M.P."/>
            <person name="dePamphilis C.W."/>
            <person name="Choi D."/>
            <person name="Shirasu K."/>
        </authorList>
    </citation>
    <scope>NUCLEOTIDE SEQUENCE [LARGE SCALE GENOMIC DNA]</scope>
    <source>
        <strain evidence="3">cv. UVA1</strain>
    </source>
</reference>
<dbReference type="OrthoDB" id="690068at2759"/>
<organism evidence="2 3">
    <name type="scientific">Striga asiatica</name>
    <name type="common">Asiatic witchweed</name>
    <name type="synonym">Buchnera asiatica</name>
    <dbReference type="NCBI Taxonomy" id="4170"/>
    <lineage>
        <taxon>Eukaryota</taxon>
        <taxon>Viridiplantae</taxon>
        <taxon>Streptophyta</taxon>
        <taxon>Embryophyta</taxon>
        <taxon>Tracheophyta</taxon>
        <taxon>Spermatophyta</taxon>
        <taxon>Magnoliopsida</taxon>
        <taxon>eudicotyledons</taxon>
        <taxon>Gunneridae</taxon>
        <taxon>Pentapetalae</taxon>
        <taxon>asterids</taxon>
        <taxon>lamiids</taxon>
        <taxon>Lamiales</taxon>
        <taxon>Orobanchaceae</taxon>
        <taxon>Buchnereae</taxon>
        <taxon>Striga</taxon>
    </lineage>
</organism>
<keyword evidence="3" id="KW-1185">Reference proteome</keyword>
<dbReference type="PANTHER" id="PTHR46807">
    <property type="entry name" value="TRANSCRIPTION FACTOR PIF3"/>
    <property type="match status" value="1"/>
</dbReference>
<dbReference type="InterPro" id="IPR044273">
    <property type="entry name" value="PIF3-like"/>
</dbReference>